<keyword evidence="3" id="KW-1185">Reference proteome</keyword>
<dbReference type="Pfam" id="PF05699">
    <property type="entry name" value="Dimer_Tnp_hAT"/>
    <property type="match status" value="1"/>
</dbReference>
<dbReference type="InterPro" id="IPR008906">
    <property type="entry name" value="HATC_C_dom"/>
</dbReference>
<dbReference type="GeneTree" id="ENSGT00940000165202"/>
<dbReference type="InParanoid" id="H3B496"/>
<feature type="domain" description="HAT C-terminal dimerisation" evidence="1">
    <location>
        <begin position="517"/>
        <end position="571"/>
    </location>
</feature>
<gene>
    <name evidence="2" type="primary">LOC102356899</name>
</gene>
<dbReference type="SUPFAM" id="SSF53098">
    <property type="entry name" value="Ribonuclease H-like"/>
    <property type="match status" value="1"/>
</dbReference>
<dbReference type="Ensembl" id="ENSLACT00000016833.1">
    <property type="protein sequence ID" value="ENSLACP00000016717.1"/>
    <property type="gene ID" value="ENSLACG00000014727.1"/>
</dbReference>
<evidence type="ECO:0000313" key="3">
    <source>
        <dbReference type="Proteomes" id="UP000008672"/>
    </source>
</evidence>
<dbReference type="eggNOG" id="ENOG502RX81">
    <property type="taxonomic scope" value="Eukaryota"/>
</dbReference>
<sequence>PKKRMCNYRTEWETTYNWIRKSYDCTTKVFCTVCKKEFSISHGREADVKHHASGKQHAQNCERQKQNTLLTSFFSKPDDTLNEKVVAAELTQVYHTVFHHHSYKSGDCESKLVSTLFPDSTIAKNIHCGCTKAETLVKSVLAPMSLEFLHELRKSEGPYFSISTDASNKGNVKIYPIVVRYWTPEQGLQDKLLDFYEDSDESANGISSTLLHKLSSYKLTLEKVSSYCADNVNVNYGKRKSVYQNLMKENPNILPVNCPAHVLHNTVKHASNTLKVDVETLVIKTFNHFSTLAKRVAELKKIFDFVDLEYASLLCHVPARWLSLLPAINRLLSTWRAVKCYFVLLGPEECPRTLWNLFTVSENGTVEIHPYFLQNFLKVFNAAVLSLENASTTACELYVIMDGVQMKLCQRKSDQFFGSKVQHALDEMMNSEAKNLRQDFTNLMKLPSNIWRSDFNFPLMATCTRFSAWLPKVIWSTKVFLKLWQQHISRTPSIRTSCMTSSAALNKLSRSWRKRRNLSDIWSEVFKKGGAADFTNMKKLISLVLSIPVSNAYTERVFSLMGGRWTDVRNRYAVDLVKCETQVKMNFNMSCKDFYHFVLGNKDIIQNAKSSNKYE</sequence>
<protein>
    <recommendedName>
        <fullName evidence="1">HAT C-terminal dimerisation domain-containing protein</fullName>
    </recommendedName>
</protein>
<evidence type="ECO:0000259" key="1">
    <source>
        <dbReference type="Pfam" id="PF05699"/>
    </source>
</evidence>
<dbReference type="PANTHER" id="PTHR37162">
    <property type="entry name" value="HAT FAMILY DIMERISATION DOMAINCONTAINING PROTEIN-RELATED"/>
    <property type="match status" value="1"/>
</dbReference>
<dbReference type="HOGENOM" id="CLU_013265_4_0_1"/>
<dbReference type="OMA" id="TFVEIEY"/>
<evidence type="ECO:0000313" key="2">
    <source>
        <dbReference type="Ensembl" id="ENSLACP00000016717.1"/>
    </source>
</evidence>
<dbReference type="PANTHER" id="PTHR37162:SF1">
    <property type="entry name" value="BED-TYPE DOMAIN-CONTAINING PROTEIN"/>
    <property type="match status" value="1"/>
</dbReference>
<reference evidence="3" key="1">
    <citation type="submission" date="2011-08" db="EMBL/GenBank/DDBJ databases">
        <title>The draft genome of Latimeria chalumnae.</title>
        <authorList>
            <person name="Di Palma F."/>
            <person name="Alfoldi J."/>
            <person name="Johnson J."/>
            <person name="Berlin A."/>
            <person name="Gnerre S."/>
            <person name="Jaffe D."/>
            <person name="MacCallum I."/>
            <person name="Young S."/>
            <person name="Walker B.J."/>
            <person name="Lander E."/>
            <person name="Lindblad-Toh K."/>
        </authorList>
    </citation>
    <scope>NUCLEOTIDE SEQUENCE [LARGE SCALE GENOMIC DNA]</scope>
    <source>
        <strain evidence="3">Wild caught</strain>
    </source>
</reference>
<name>H3B496_LATCH</name>
<reference evidence="2" key="3">
    <citation type="submission" date="2025-09" db="UniProtKB">
        <authorList>
            <consortium name="Ensembl"/>
        </authorList>
    </citation>
    <scope>IDENTIFICATION</scope>
</reference>
<dbReference type="AlphaFoldDB" id="H3B496"/>
<proteinExistence type="predicted"/>
<organism evidence="2 3">
    <name type="scientific">Latimeria chalumnae</name>
    <name type="common">Coelacanth</name>
    <dbReference type="NCBI Taxonomy" id="7897"/>
    <lineage>
        <taxon>Eukaryota</taxon>
        <taxon>Metazoa</taxon>
        <taxon>Chordata</taxon>
        <taxon>Craniata</taxon>
        <taxon>Vertebrata</taxon>
        <taxon>Euteleostomi</taxon>
        <taxon>Coelacanthiformes</taxon>
        <taxon>Coelacanthidae</taxon>
        <taxon>Latimeria</taxon>
    </lineage>
</organism>
<reference evidence="2" key="2">
    <citation type="submission" date="2025-08" db="UniProtKB">
        <authorList>
            <consortium name="Ensembl"/>
        </authorList>
    </citation>
    <scope>IDENTIFICATION</scope>
</reference>
<dbReference type="EMBL" id="AFYH01029400">
    <property type="status" value="NOT_ANNOTATED_CDS"/>
    <property type="molecule type" value="Genomic_DNA"/>
</dbReference>
<dbReference type="Proteomes" id="UP000008672">
    <property type="component" value="Unassembled WGS sequence"/>
</dbReference>
<dbReference type="InterPro" id="IPR012337">
    <property type="entry name" value="RNaseH-like_sf"/>
</dbReference>
<dbReference type="GO" id="GO:0046983">
    <property type="term" value="F:protein dimerization activity"/>
    <property type="evidence" value="ECO:0007669"/>
    <property type="project" value="InterPro"/>
</dbReference>
<accession>H3B496</accession>